<dbReference type="Pfam" id="PF00350">
    <property type="entry name" value="Dynamin_N"/>
    <property type="match status" value="1"/>
</dbReference>
<dbReference type="FunFam" id="3.40.50.300:FF:001425">
    <property type="entry name" value="Dynamin GTPase, putative"/>
    <property type="match status" value="1"/>
</dbReference>
<gene>
    <name evidence="6" type="ORF">CBER1_09501</name>
</gene>
<dbReference type="AlphaFoldDB" id="A0A2S6CAE7"/>
<dbReference type="InterPro" id="IPR000375">
    <property type="entry name" value="Dynamin_stalk"/>
</dbReference>
<dbReference type="GO" id="GO:0048312">
    <property type="term" value="P:intracellular distribution of mitochondria"/>
    <property type="evidence" value="ECO:0007669"/>
    <property type="project" value="TreeGrafter"/>
</dbReference>
<feature type="region of interest" description="Disordered" evidence="3">
    <location>
        <begin position="1"/>
        <end position="20"/>
    </location>
</feature>
<dbReference type="PRINTS" id="PR00195">
    <property type="entry name" value="DYNAMIN"/>
</dbReference>
<keyword evidence="7" id="KW-1185">Reference proteome</keyword>
<dbReference type="InterPro" id="IPR030381">
    <property type="entry name" value="G_DYNAMIN_dom"/>
</dbReference>
<dbReference type="GO" id="GO:0005874">
    <property type="term" value="C:microtubule"/>
    <property type="evidence" value="ECO:0007669"/>
    <property type="project" value="TreeGrafter"/>
</dbReference>
<dbReference type="Pfam" id="PF01031">
    <property type="entry name" value="Dynamin_M"/>
    <property type="match status" value="1"/>
</dbReference>
<feature type="domain" description="GED" evidence="4">
    <location>
        <begin position="656"/>
        <end position="748"/>
    </location>
</feature>
<dbReference type="InterPro" id="IPR001401">
    <property type="entry name" value="Dynamin_GTPase"/>
</dbReference>
<evidence type="ECO:0000313" key="6">
    <source>
        <dbReference type="EMBL" id="PPJ56708.1"/>
    </source>
</evidence>
<dbReference type="GO" id="GO:0016020">
    <property type="term" value="C:membrane"/>
    <property type="evidence" value="ECO:0007669"/>
    <property type="project" value="TreeGrafter"/>
</dbReference>
<dbReference type="SUPFAM" id="SSF52540">
    <property type="entry name" value="P-loop containing nucleoside triphosphate hydrolases"/>
    <property type="match status" value="1"/>
</dbReference>
<dbReference type="STRING" id="357750.A0A2S6CAE7"/>
<dbReference type="EMBL" id="PNEN01000513">
    <property type="protein sequence ID" value="PPJ56708.1"/>
    <property type="molecule type" value="Genomic_DNA"/>
</dbReference>
<organism evidence="6 7">
    <name type="scientific">Cercospora berteroae</name>
    <dbReference type="NCBI Taxonomy" id="357750"/>
    <lineage>
        <taxon>Eukaryota</taxon>
        <taxon>Fungi</taxon>
        <taxon>Dikarya</taxon>
        <taxon>Ascomycota</taxon>
        <taxon>Pezizomycotina</taxon>
        <taxon>Dothideomycetes</taxon>
        <taxon>Dothideomycetidae</taxon>
        <taxon>Mycosphaerellales</taxon>
        <taxon>Mycosphaerellaceae</taxon>
        <taxon>Cercospora</taxon>
    </lineage>
</organism>
<dbReference type="SMART" id="SM00053">
    <property type="entry name" value="DYNc"/>
    <property type="match status" value="1"/>
</dbReference>
<feature type="compositionally biased region" description="Polar residues" evidence="3">
    <location>
        <begin position="11"/>
        <end position="20"/>
    </location>
</feature>
<keyword evidence="2" id="KW-0342">GTP-binding</keyword>
<dbReference type="OrthoDB" id="415706at2759"/>
<dbReference type="Gene3D" id="3.40.50.300">
    <property type="entry name" value="P-loop containing nucleotide triphosphate hydrolases"/>
    <property type="match status" value="1"/>
</dbReference>
<evidence type="ECO:0000256" key="3">
    <source>
        <dbReference type="SAM" id="MobiDB-lite"/>
    </source>
</evidence>
<evidence type="ECO:0000313" key="7">
    <source>
        <dbReference type="Proteomes" id="UP000237631"/>
    </source>
</evidence>
<proteinExistence type="predicted"/>
<dbReference type="PROSITE" id="PS51388">
    <property type="entry name" value="GED"/>
    <property type="match status" value="1"/>
</dbReference>
<dbReference type="GO" id="GO:0003924">
    <property type="term" value="F:GTPase activity"/>
    <property type="evidence" value="ECO:0007669"/>
    <property type="project" value="InterPro"/>
</dbReference>
<feature type="domain" description="Dynamin-type G" evidence="5">
    <location>
        <begin position="56"/>
        <end position="349"/>
    </location>
</feature>
<evidence type="ECO:0000256" key="1">
    <source>
        <dbReference type="ARBA" id="ARBA00022741"/>
    </source>
</evidence>
<dbReference type="GO" id="GO:0006897">
    <property type="term" value="P:endocytosis"/>
    <property type="evidence" value="ECO:0007669"/>
    <property type="project" value="TreeGrafter"/>
</dbReference>
<evidence type="ECO:0000259" key="4">
    <source>
        <dbReference type="PROSITE" id="PS51388"/>
    </source>
</evidence>
<protein>
    <recommendedName>
        <fullName evidence="8">GED domain-containing protein</fullName>
    </recommendedName>
</protein>
<accession>A0A2S6CAE7</accession>
<dbReference type="GO" id="GO:0000266">
    <property type="term" value="P:mitochondrial fission"/>
    <property type="evidence" value="ECO:0007669"/>
    <property type="project" value="TreeGrafter"/>
</dbReference>
<evidence type="ECO:0008006" key="8">
    <source>
        <dbReference type="Google" id="ProtNLM"/>
    </source>
</evidence>
<keyword evidence="1" id="KW-0547">Nucleotide-binding</keyword>
<evidence type="ECO:0000259" key="5">
    <source>
        <dbReference type="PROSITE" id="PS51718"/>
    </source>
</evidence>
<dbReference type="PANTHER" id="PTHR11566:SF66">
    <property type="entry name" value="INTERFERON-INDUCED GTP-BINDING PROTEIN MX"/>
    <property type="match status" value="1"/>
</dbReference>
<dbReference type="InterPro" id="IPR027417">
    <property type="entry name" value="P-loop_NTPase"/>
</dbReference>
<dbReference type="InterPro" id="IPR045063">
    <property type="entry name" value="Dynamin_N"/>
</dbReference>
<dbReference type="CDD" id="cd08771">
    <property type="entry name" value="DLP_1"/>
    <property type="match status" value="1"/>
</dbReference>
<evidence type="ECO:0000256" key="2">
    <source>
        <dbReference type="ARBA" id="ARBA00023134"/>
    </source>
</evidence>
<dbReference type="InterPro" id="IPR020850">
    <property type="entry name" value="GED_dom"/>
</dbReference>
<reference evidence="7" key="1">
    <citation type="journal article" date="2017" name="bioRxiv">
        <title>Conservation of a gene cluster reveals novel cercosporin biosynthetic mechanisms and extends production to the genus Colletotrichum.</title>
        <authorList>
            <person name="de Jonge R."/>
            <person name="Ebert M.K."/>
            <person name="Huitt-Roehl C.R."/>
            <person name="Pal P."/>
            <person name="Suttle J.C."/>
            <person name="Spanner R.E."/>
            <person name="Neubauer J.D."/>
            <person name="Jurick W.M.II."/>
            <person name="Stott K.A."/>
            <person name="Secor G.A."/>
            <person name="Thomma B.P.H.J."/>
            <person name="Van de Peer Y."/>
            <person name="Townsend C.A."/>
            <person name="Bolton M.D."/>
        </authorList>
    </citation>
    <scope>NUCLEOTIDE SEQUENCE [LARGE SCALE GENOMIC DNA]</scope>
    <source>
        <strain evidence="7">CBS538.71</strain>
    </source>
</reference>
<sequence length="750" mass="84408">MGKKNRGATGGSPTVNGTKSITDMLATESLAGLQSEEYKQILNTVDRLRTCGLGSILPLPQLVVCGNQSSGKSSVLEAITEVPFPRKENLCTRFATEIVLRRDLVESIRTKIIPDSARTDTEKKKLLDFSETIEDFSELPELIEKATDLMGLNSVAEDSSKPKANRAFSKDVLSIEIAGPDRPQLTLVDLPGLILSANKDQTEADVELIHSLVGEYVAEKRTIMLAVISAKDDYANQGILTKCREVDKDGQRTLGIITKPDYLRKDSKNEEKWLDLAQNKDIYFELGWHMLKNRAEDEIDTSFEARNNAERAFLGAGKYRTLPESDKGIEALRMKLSKLLFGHLKKELPHLQNELNSKYTQTTKALTALGVKRCTVAEQKRYLMNLATSYQDIVASAVDGHYDHPFFGSIDTNKGVEEPENFRRLRAVVQFLNLQFASQVRQYGQKYRVWGENGEAGTHSRDDLPEPELIGTYDEAKKYQQKRTRPEAVDWVKQILVRTRGRELAGNFNPLLMSHLYWEQSENWEYLALSHIDNINNLCASFVKAAINEVAFGDVAAKLHALKLDAAVKKRRESAGKELRQLILDKQRHPVTYDPSYTVGVQEARSQKTTARIQALIEQAQVEVDGATGKQPLINAQLLANRLKEVVEPDMDKCSAEDALDSQLAYYKDKVRYFITAVADQVVERHLLHNLARDTLSPLIVNDMSDREIEYLVAEADEITRKRAHLEGHKAILESGQEAFRQAMGSYRQV</sequence>
<dbReference type="GO" id="GO:0016559">
    <property type="term" value="P:peroxisome fission"/>
    <property type="evidence" value="ECO:0007669"/>
    <property type="project" value="TreeGrafter"/>
</dbReference>
<dbReference type="Proteomes" id="UP000237631">
    <property type="component" value="Unassembled WGS sequence"/>
</dbReference>
<dbReference type="InterPro" id="IPR022812">
    <property type="entry name" value="Dynamin"/>
</dbReference>
<comment type="caution">
    <text evidence="6">The sequence shown here is derived from an EMBL/GenBank/DDBJ whole genome shotgun (WGS) entry which is preliminary data.</text>
</comment>
<dbReference type="PANTHER" id="PTHR11566">
    <property type="entry name" value="DYNAMIN"/>
    <property type="match status" value="1"/>
</dbReference>
<name>A0A2S6CAE7_9PEZI</name>
<dbReference type="PROSITE" id="PS51718">
    <property type="entry name" value="G_DYNAMIN_2"/>
    <property type="match status" value="1"/>
</dbReference>
<dbReference type="GO" id="GO:0005739">
    <property type="term" value="C:mitochondrion"/>
    <property type="evidence" value="ECO:0007669"/>
    <property type="project" value="TreeGrafter"/>
</dbReference>
<dbReference type="GO" id="GO:0005525">
    <property type="term" value="F:GTP binding"/>
    <property type="evidence" value="ECO:0007669"/>
    <property type="project" value="InterPro"/>
</dbReference>
<dbReference type="GO" id="GO:0008017">
    <property type="term" value="F:microtubule binding"/>
    <property type="evidence" value="ECO:0007669"/>
    <property type="project" value="TreeGrafter"/>
</dbReference>